<feature type="transmembrane region" description="Helical" evidence="7">
    <location>
        <begin position="230"/>
        <end position="248"/>
    </location>
</feature>
<feature type="transmembrane region" description="Helical" evidence="7">
    <location>
        <begin position="347"/>
        <end position="369"/>
    </location>
</feature>
<evidence type="ECO:0000259" key="8">
    <source>
        <dbReference type="PROSITE" id="PS50850"/>
    </source>
</evidence>
<dbReference type="InterPro" id="IPR036259">
    <property type="entry name" value="MFS_trans_sf"/>
</dbReference>
<feature type="transmembrane region" description="Helical" evidence="7">
    <location>
        <begin position="254"/>
        <end position="276"/>
    </location>
</feature>
<dbReference type="Proteomes" id="UP000028824">
    <property type="component" value="Unassembled WGS sequence"/>
</dbReference>
<feature type="transmembrane region" description="Helical" evidence="7">
    <location>
        <begin position="312"/>
        <end position="335"/>
    </location>
</feature>
<keyword evidence="4 7" id="KW-0812">Transmembrane</keyword>
<evidence type="ECO:0000256" key="5">
    <source>
        <dbReference type="ARBA" id="ARBA00022989"/>
    </source>
</evidence>
<evidence type="ECO:0000313" key="10">
    <source>
        <dbReference type="Proteomes" id="UP000028824"/>
    </source>
</evidence>
<dbReference type="Pfam" id="PF05977">
    <property type="entry name" value="MFS_3"/>
    <property type="match status" value="1"/>
</dbReference>
<keyword evidence="6 7" id="KW-0472">Membrane</keyword>
<feature type="transmembrane region" description="Helical" evidence="7">
    <location>
        <begin position="47"/>
        <end position="68"/>
    </location>
</feature>
<dbReference type="PANTHER" id="PTHR23513:SF11">
    <property type="entry name" value="STAPHYLOFERRIN A TRANSPORTER"/>
    <property type="match status" value="1"/>
</dbReference>
<evidence type="ECO:0000313" key="9">
    <source>
        <dbReference type="EMBL" id="KFI26115.1"/>
    </source>
</evidence>
<dbReference type="SUPFAM" id="SSF103473">
    <property type="entry name" value="MFS general substrate transporter"/>
    <property type="match status" value="1"/>
</dbReference>
<feature type="domain" description="Major facilitator superfamily (MFS) profile" evidence="8">
    <location>
        <begin position="14"/>
        <end position="401"/>
    </location>
</feature>
<dbReference type="PANTHER" id="PTHR23513">
    <property type="entry name" value="INTEGRAL MEMBRANE EFFLUX PROTEIN-RELATED"/>
    <property type="match status" value="1"/>
</dbReference>
<dbReference type="PROSITE" id="PS50850">
    <property type="entry name" value="MFS"/>
    <property type="match status" value="1"/>
</dbReference>
<evidence type="ECO:0000256" key="7">
    <source>
        <dbReference type="SAM" id="Phobius"/>
    </source>
</evidence>
<dbReference type="CDD" id="cd06173">
    <property type="entry name" value="MFS_MefA_like"/>
    <property type="match status" value="1"/>
</dbReference>
<dbReference type="Gene3D" id="1.20.1250.20">
    <property type="entry name" value="MFS general substrate transporter like domains"/>
    <property type="match status" value="1"/>
</dbReference>
<dbReference type="GO" id="GO:0022857">
    <property type="term" value="F:transmembrane transporter activity"/>
    <property type="evidence" value="ECO:0007669"/>
    <property type="project" value="InterPro"/>
</dbReference>
<dbReference type="eggNOG" id="COG0477">
    <property type="taxonomic scope" value="Bacteria"/>
</dbReference>
<proteinExistence type="predicted"/>
<dbReference type="GO" id="GO:0005886">
    <property type="term" value="C:plasma membrane"/>
    <property type="evidence" value="ECO:0007669"/>
    <property type="project" value="UniProtKB-SubCell"/>
</dbReference>
<evidence type="ECO:0000256" key="6">
    <source>
        <dbReference type="ARBA" id="ARBA00023136"/>
    </source>
</evidence>
<organism evidence="9 10">
    <name type="scientific">Paenirhodobacter enshiensis</name>
    <dbReference type="NCBI Taxonomy" id="1105367"/>
    <lineage>
        <taxon>Bacteria</taxon>
        <taxon>Pseudomonadati</taxon>
        <taxon>Pseudomonadota</taxon>
        <taxon>Alphaproteobacteria</taxon>
        <taxon>Rhodobacterales</taxon>
        <taxon>Rhodobacter group</taxon>
        <taxon>Paenirhodobacter</taxon>
    </lineage>
</organism>
<keyword evidence="2" id="KW-0813">Transport</keyword>
<dbReference type="STRING" id="1105367.CG50_02075"/>
<feature type="transmembrane region" description="Helical" evidence="7">
    <location>
        <begin position="157"/>
        <end position="183"/>
    </location>
</feature>
<feature type="transmembrane region" description="Helical" evidence="7">
    <location>
        <begin position="375"/>
        <end position="396"/>
    </location>
</feature>
<keyword evidence="3" id="KW-1003">Cell membrane</keyword>
<name>A0A086XVR5_9RHOB</name>
<dbReference type="AlphaFoldDB" id="A0A086XVR5"/>
<comment type="caution">
    <text evidence="9">The sequence shown here is derived from an EMBL/GenBank/DDBJ whole genome shotgun (WGS) entry which is preliminary data.</text>
</comment>
<evidence type="ECO:0000256" key="4">
    <source>
        <dbReference type="ARBA" id="ARBA00022692"/>
    </source>
</evidence>
<dbReference type="InterPro" id="IPR020846">
    <property type="entry name" value="MFS_dom"/>
</dbReference>
<keyword evidence="5 7" id="KW-1133">Transmembrane helix</keyword>
<sequence>MPKASILTPFRIATFRSLWTATLMSNLGGLVQAVGAGWLMATLTSSHGMVALVQSSNTLPVMVFSLIAGALADNFNRRRIMIFAQGFMALTSVALALCAWAGLLNPWLLLLFTFLIGCGTALFNPSWQASMGDIVPRAELPSAVSLNSMSFNMMRSLGPAVGGMIVAIAGAAAAFLCNALSYIPLIWALLRWKPAYPAAALPPESLGSALGAGLRYVLMSPALLRVMGRGAVFGFAAASVLALLPLVVRDSLGGTALTYGITLGAFGLGALGGAMMNGPLRARLRNEWVVRIAFLGFAAAVAVLSASTEIALSMAALLVAGACWVLALSLFNVTVQLATPRWVVGRALSFYQTATFGGMATGAWIWGLIADRSGVTVALALAAAMLVLGALLGLWLEVTDFSRLDLDPLDRFRAPLPRIDMVDRSGPIMVMIDYDIAAPDTDRFLALMRARRRIRLRDGARQWALLRDIEEPERWTESYHVPTWVDYLRHNQRRTKADAENADQLRALIRGPDKTPRVHRLIERQTIPETEDAVLRASTDLPDV</sequence>
<protein>
    <recommendedName>
        <fullName evidence="8">Major facilitator superfamily (MFS) profile domain-containing protein</fullName>
    </recommendedName>
</protein>
<dbReference type="InterPro" id="IPR010290">
    <property type="entry name" value="TM_effector"/>
</dbReference>
<accession>A0A086XVR5</accession>
<dbReference type="EMBL" id="JFZB01000016">
    <property type="protein sequence ID" value="KFI26115.1"/>
    <property type="molecule type" value="Genomic_DNA"/>
</dbReference>
<reference evidence="9 10" key="1">
    <citation type="submission" date="2014-03" db="EMBL/GenBank/DDBJ databases">
        <title>Genome of Paenirhodobacter enshiensis DW2-9.</title>
        <authorList>
            <person name="Wang D."/>
            <person name="Wang G."/>
        </authorList>
    </citation>
    <scope>NUCLEOTIDE SEQUENCE [LARGE SCALE GENOMIC DNA]</scope>
    <source>
        <strain evidence="9 10">DW2-9</strain>
    </source>
</reference>
<evidence type="ECO:0000256" key="1">
    <source>
        <dbReference type="ARBA" id="ARBA00004651"/>
    </source>
</evidence>
<comment type="subcellular location">
    <subcellularLocation>
        <location evidence="1">Cell membrane</location>
        <topology evidence="1">Multi-pass membrane protein</topology>
    </subcellularLocation>
</comment>
<evidence type="ECO:0000256" key="2">
    <source>
        <dbReference type="ARBA" id="ARBA00022448"/>
    </source>
</evidence>
<feature type="transmembrane region" description="Helical" evidence="7">
    <location>
        <begin position="288"/>
        <end position="306"/>
    </location>
</feature>
<evidence type="ECO:0000256" key="3">
    <source>
        <dbReference type="ARBA" id="ARBA00022475"/>
    </source>
</evidence>
<gene>
    <name evidence="9" type="ORF">CG50_02075</name>
</gene>
<feature type="transmembrane region" description="Helical" evidence="7">
    <location>
        <begin position="21"/>
        <end position="41"/>
    </location>
</feature>
<keyword evidence="10" id="KW-1185">Reference proteome</keyword>
<dbReference type="OrthoDB" id="9809918at2"/>